<comment type="similarity">
    <text evidence="1">Belongs to the glycosyltransferase 2 family.</text>
</comment>
<sequence length="348" mass="38458">MPRRADGVTPSVSVLLPARAAAAHLPQALESLLGQTLPDFEILAVDDHSPDQGATLAVLRAFAARDARVRVLKAGRHLGIANALNWAASQARGRYLARMDADDLCLPERLEEQARLLDARPDVDVAGCLVRFGGDPREAAGYARHVAWTNTLISHEDMALGAFRDAPLAHPSAMLRADALRAHGGYRDGPFPEDYELWLRMLEGGARFAKVERELLVWNDPPGRLSRTDPRYGQDAFHDLKAAYLGRWLSRRNPLHPDVWVVGAGRVTRRRAERLCAHGVRIRAFLDIDPRKIGRSHQGRPVLHHEALPPVGEAFVVSFVATPGAAEHVELFLRNRGYVRGRDFVQAG</sequence>
<organism evidence="5">
    <name type="scientific">Fundidesulfovibrio putealis</name>
    <dbReference type="NCBI Taxonomy" id="270496"/>
    <lineage>
        <taxon>Bacteria</taxon>
        <taxon>Pseudomonadati</taxon>
        <taxon>Thermodesulfobacteriota</taxon>
        <taxon>Desulfovibrionia</taxon>
        <taxon>Desulfovibrionales</taxon>
        <taxon>Desulfovibrionaceae</taxon>
        <taxon>Fundidesulfovibrio</taxon>
    </lineage>
</organism>
<dbReference type="InterPro" id="IPR029044">
    <property type="entry name" value="Nucleotide-diphossugar_trans"/>
</dbReference>
<comment type="caution">
    <text evidence="5">The sequence shown here is derived from an EMBL/GenBank/DDBJ whole genome shotgun (WGS) entry which is preliminary data.</text>
</comment>
<feature type="domain" description="Glycosyltransferase 2-like" evidence="4">
    <location>
        <begin position="13"/>
        <end position="181"/>
    </location>
</feature>
<evidence type="ECO:0000259" key="4">
    <source>
        <dbReference type="Pfam" id="PF00535"/>
    </source>
</evidence>
<evidence type="ECO:0000313" key="5">
    <source>
        <dbReference type="EMBL" id="HGG92005.1"/>
    </source>
</evidence>
<name>A0A7C3WCY3_9BACT</name>
<dbReference type="SUPFAM" id="SSF53448">
    <property type="entry name" value="Nucleotide-diphospho-sugar transferases"/>
    <property type="match status" value="1"/>
</dbReference>
<dbReference type="AlphaFoldDB" id="A0A7C3WCY3"/>
<dbReference type="GO" id="GO:0016757">
    <property type="term" value="F:glycosyltransferase activity"/>
    <property type="evidence" value="ECO:0007669"/>
    <property type="project" value="UniProtKB-KW"/>
</dbReference>
<evidence type="ECO:0000256" key="3">
    <source>
        <dbReference type="ARBA" id="ARBA00022679"/>
    </source>
</evidence>
<accession>A0A7C3WCY3</accession>
<dbReference type="InterPro" id="IPR001173">
    <property type="entry name" value="Glyco_trans_2-like"/>
</dbReference>
<evidence type="ECO:0000256" key="2">
    <source>
        <dbReference type="ARBA" id="ARBA00022676"/>
    </source>
</evidence>
<dbReference type="PANTHER" id="PTHR43685">
    <property type="entry name" value="GLYCOSYLTRANSFERASE"/>
    <property type="match status" value="1"/>
</dbReference>
<protein>
    <submittedName>
        <fullName evidence="5">Glycosyltransferase</fullName>
    </submittedName>
</protein>
<dbReference type="Gene3D" id="3.40.50.720">
    <property type="entry name" value="NAD(P)-binding Rossmann-like Domain"/>
    <property type="match status" value="1"/>
</dbReference>
<dbReference type="EMBL" id="DSRP01000246">
    <property type="protein sequence ID" value="HGG92005.1"/>
    <property type="molecule type" value="Genomic_DNA"/>
</dbReference>
<gene>
    <name evidence="5" type="ORF">ENR59_03535</name>
</gene>
<proteinExistence type="inferred from homology"/>
<dbReference type="Pfam" id="PF00535">
    <property type="entry name" value="Glycos_transf_2"/>
    <property type="match status" value="1"/>
</dbReference>
<keyword evidence="3 5" id="KW-0808">Transferase</keyword>
<dbReference type="InterPro" id="IPR050834">
    <property type="entry name" value="Glycosyltransf_2"/>
</dbReference>
<dbReference type="PANTHER" id="PTHR43685:SF5">
    <property type="entry name" value="GLYCOSYLTRANSFERASE EPSE-RELATED"/>
    <property type="match status" value="1"/>
</dbReference>
<keyword evidence="2" id="KW-0328">Glycosyltransferase</keyword>
<evidence type="ECO:0000256" key="1">
    <source>
        <dbReference type="ARBA" id="ARBA00006739"/>
    </source>
</evidence>
<dbReference type="Gene3D" id="3.90.550.10">
    <property type="entry name" value="Spore Coat Polysaccharide Biosynthesis Protein SpsA, Chain A"/>
    <property type="match status" value="1"/>
</dbReference>
<dbReference type="InterPro" id="IPR036291">
    <property type="entry name" value="NAD(P)-bd_dom_sf"/>
</dbReference>
<reference evidence="5" key="1">
    <citation type="journal article" date="2020" name="mSystems">
        <title>Genome- and Community-Level Interaction Insights into Carbon Utilization and Element Cycling Functions of Hydrothermarchaeota in Hydrothermal Sediment.</title>
        <authorList>
            <person name="Zhou Z."/>
            <person name="Liu Y."/>
            <person name="Xu W."/>
            <person name="Pan J."/>
            <person name="Luo Z.H."/>
            <person name="Li M."/>
        </authorList>
    </citation>
    <scope>NUCLEOTIDE SEQUENCE [LARGE SCALE GENOMIC DNA]</scope>
    <source>
        <strain evidence="5">SpSt-413</strain>
    </source>
</reference>
<dbReference type="SUPFAM" id="SSF51735">
    <property type="entry name" value="NAD(P)-binding Rossmann-fold domains"/>
    <property type="match status" value="1"/>
</dbReference>